<keyword evidence="1" id="KW-1133">Transmembrane helix</keyword>
<evidence type="ECO:0000256" key="1">
    <source>
        <dbReference type="SAM" id="Phobius"/>
    </source>
</evidence>
<dbReference type="EMBL" id="RAPN01000001">
    <property type="protein sequence ID" value="RKD92468.1"/>
    <property type="molecule type" value="Genomic_DNA"/>
</dbReference>
<sequence length="74" mass="8629">MSGNVQKVTTFLFYIQDLNEKFSVKRDFIVLKFMCSFLFLLYLGAFLIVAFSGRYISMFLFSENFILSCVIVVD</sequence>
<keyword evidence="1" id="KW-0812">Transmembrane</keyword>
<proteinExistence type="predicted"/>
<dbReference type="Proteomes" id="UP000283387">
    <property type="component" value="Unassembled WGS sequence"/>
</dbReference>
<evidence type="ECO:0000313" key="3">
    <source>
        <dbReference type="Proteomes" id="UP000283387"/>
    </source>
</evidence>
<keyword evidence="3" id="KW-1185">Reference proteome</keyword>
<accession>A0A419WAH7</accession>
<evidence type="ECO:0000313" key="2">
    <source>
        <dbReference type="EMBL" id="RKD92468.1"/>
    </source>
</evidence>
<gene>
    <name evidence="2" type="ORF">BC643_2841</name>
</gene>
<protein>
    <submittedName>
        <fullName evidence="2">Uncharacterized protein</fullName>
    </submittedName>
</protein>
<name>A0A419WAH7_9BACT</name>
<feature type="transmembrane region" description="Helical" evidence="1">
    <location>
        <begin position="29"/>
        <end position="49"/>
    </location>
</feature>
<organism evidence="2 3">
    <name type="scientific">Mangrovibacterium diazotrophicum</name>
    <dbReference type="NCBI Taxonomy" id="1261403"/>
    <lineage>
        <taxon>Bacteria</taxon>
        <taxon>Pseudomonadati</taxon>
        <taxon>Bacteroidota</taxon>
        <taxon>Bacteroidia</taxon>
        <taxon>Marinilabiliales</taxon>
        <taxon>Prolixibacteraceae</taxon>
        <taxon>Mangrovibacterium</taxon>
    </lineage>
</organism>
<keyword evidence="1" id="KW-0472">Membrane</keyword>
<dbReference type="AlphaFoldDB" id="A0A419WAH7"/>
<comment type="caution">
    <text evidence="2">The sequence shown here is derived from an EMBL/GenBank/DDBJ whole genome shotgun (WGS) entry which is preliminary data.</text>
</comment>
<reference evidence="2 3" key="1">
    <citation type="submission" date="2018-09" db="EMBL/GenBank/DDBJ databases">
        <title>Genomic Encyclopedia of Archaeal and Bacterial Type Strains, Phase II (KMG-II): from individual species to whole genera.</title>
        <authorList>
            <person name="Goeker M."/>
        </authorList>
    </citation>
    <scope>NUCLEOTIDE SEQUENCE [LARGE SCALE GENOMIC DNA]</scope>
    <source>
        <strain evidence="2 3">DSM 27148</strain>
    </source>
</reference>